<reference evidence="1 2" key="1">
    <citation type="submission" date="2018-03" db="EMBL/GenBank/DDBJ databases">
        <title>Cross-interface Injection: A General Nanoliter Liquid Handling Method Applied to Single Cells Genome Amplification Automated Nanoliter Liquid Handling Applied to Single Cell Multiple Displacement Amplification.</title>
        <authorList>
            <person name="Yun J."/>
            <person name="Xu P."/>
            <person name="Xu J."/>
            <person name="Dai X."/>
            <person name="Wang Y."/>
            <person name="Zheng X."/>
            <person name="Cao C."/>
            <person name="Yi Q."/>
            <person name="Zhu Y."/>
            <person name="Wang L."/>
            <person name="Dong Z."/>
            <person name="Huang Y."/>
            <person name="Huang L."/>
            <person name="Du W."/>
        </authorList>
    </citation>
    <scope>NUCLEOTIDE SEQUENCE [LARGE SCALE GENOMIC DNA]</scope>
    <source>
        <strain evidence="1 2">Z-D1-2</strain>
    </source>
</reference>
<name>A0A2T4DUM6_9BACT</name>
<dbReference type="EMBL" id="PYVU01000011">
    <property type="protein sequence ID" value="PTB97531.1"/>
    <property type="molecule type" value="Genomic_DNA"/>
</dbReference>
<sequence length="89" mass="10016">MQTLGLKPLHPDKKTDLFYLTDTQKDLLIRILGAQSYEKVTAFNQSPNFSMNVSGYDFNGNAPKFSIEAYLQNDMEGLKVAVDKFHSLG</sequence>
<comment type="caution">
    <text evidence="1">The sequence shown here is derived from an EMBL/GenBank/DDBJ whole genome shotgun (WGS) entry which is preliminary data.</text>
</comment>
<accession>A0A2T4DUM6</accession>
<organism evidence="1 2">
    <name type="scientific">Marivirga lumbricoides</name>
    <dbReference type="NCBI Taxonomy" id="1046115"/>
    <lineage>
        <taxon>Bacteria</taxon>
        <taxon>Pseudomonadati</taxon>
        <taxon>Bacteroidota</taxon>
        <taxon>Cytophagia</taxon>
        <taxon>Cytophagales</taxon>
        <taxon>Marivirgaceae</taxon>
        <taxon>Marivirga</taxon>
    </lineage>
</organism>
<dbReference type="AlphaFoldDB" id="A0A2T4DUM6"/>
<evidence type="ECO:0000313" key="2">
    <source>
        <dbReference type="Proteomes" id="UP000240608"/>
    </source>
</evidence>
<dbReference type="Proteomes" id="UP000240608">
    <property type="component" value="Unassembled WGS sequence"/>
</dbReference>
<proteinExistence type="predicted"/>
<gene>
    <name evidence="1" type="ORF">C9994_02275</name>
</gene>
<protein>
    <submittedName>
        <fullName evidence="1">Uncharacterized protein</fullName>
    </submittedName>
</protein>
<evidence type="ECO:0000313" key="1">
    <source>
        <dbReference type="EMBL" id="PTB97531.1"/>
    </source>
</evidence>